<protein>
    <recommendedName>
        <fullName evidence="3">Protein NrdI</fullName>
    </recommendedName>
</protein>
<dbReference type="NCBIfam" id="TIGR00333">
    <property type="entry name" value="nrdI"/>
    <property type="match status" value="1"/>
</dbReference>
<dbReference type="AlphaFoldDB" id="A0AA41X8B1"/>
<dbReference type="Pfam" id="PF07972">
    <property type="entry name" value="Flavodoxin_NdrI"/>
    <property type="match status" value="1"/>
</dbReference>
<comment type="function">
    <text evidence="1 3">Probably involved in ribonucleotide reductase function.</text>
</comment>
<dbReference type="InterPro" id="IPR020852">
    <property type="entry name" value="RNR_Ib_NrdI_bac"/>
</dbReference>
<comment type="caution">
    <text evidence="4">The sequence shown here is derived from an EMBL/GenBank/DDBJ whole genome shotgun (WGS) entry which is preliminary data.</text>
</comment>
<dbReference type="SUPFAM" id="SSF52218">
    <property type="entry name" value="Flavoproteins"/>
    <property type="match status" value="1"/>
</dbReference>
<dbReference type="EMBL" id="JANCLT010000003">
    <property type="protein sequence ID" value="MCP8968539.1"/>
    <property type="molecule type" value="Genomic_DNA"/>
</dbReference>
<accession>A0AA41X8B1</accession>
<evidence type="ECO:0000256" key="2">
    <source>
        <dbReference type="ARBA" id="ARBA00009942"/>
    </source>
</evidence>
<evidence type="ECO:0000256" key="3">
    <source>
        <dbReference type="HAMAP-Rule" id="MF_00128"/>
    </source>
</evidence>
<dbReference type="HAMAP" id="MF_00128">
    <property type="entry name" value="NrdI"/>
    <property type="match status" value="1"/>
</dbReference>
<dbReference type="GO" id="GO:0010181">
    <property type="term" value="F:FMN binding"/>
    <property type="evidence" value="ECO:0007669"/>
    <property type="project" value="InterPro"/>
</dbReference>
<dbReference type="Gene3D" id="3.40.50.360">
    <property type="match status" value="1"/>
</dbReference>
<sequence length="123" mass="13976">MLIAYDSMTGNVKRFIHKLNMPAVKVEEGLILDEEFVLVTYTTGFGNVPERVTKFLERNHSRLQGVSASGNRNWGDMFGASADHISHQYEVPVVSKFELAGTNKDVEIFKERVRELAAYRVKQ</sequence>
<name>A0AA41X8B1_9BACI</name>
<proteinExistence type="inferred from homology"/>
<dbReference type="PIRSF" id="PIRSF005087">
    <property type="entry name" value="NrdI"/>
    <property type="match status" value="1"/>
</dbReference>
<organism evidence="4 5">
    <name type="scientific">Ectobacillus ponti</name>
    <dbReference type="NCBI Taxonomy" id="2961894"/>
    <lineage>
        <taxon>Bacteria</taxon>
        <taxon>Bacillati</taxon>
        <taxon>Bacillota</taxon>
        <taxon>Bacilli</taxon>
        <taxon>Bacillales</taxon>
        <taxon>Bacillaceae</taxon>
        <taxon>Ectobacillus</taxon>
    </lineage>
</organism>
<dbReference type="Proteomes" id="UP001156102">
    <property type="component" value="Unassembled WGS sequence"/>
</dbReference>
<evidence type="ECO:0000256" key="1">
    <source>
        <dbReference type="ARBA" id="ARBA00003999"/>
    </source>
</evidence>
<dbReference type="InterPro" id="IPR029039">
    <property type="entry name" value="Flavoprotein-like_sf"/>
</dbReference>
<evidence type="ECO:0000313" key="4">
    <source>
        <dbReference type="EMBL" id="MCP8968539.1"/>
    </source>
</evidence>
<comment type="similarity">
    <text evidence="2 3">Belongs to the NrdI family.</text>
</comment>
<keyword evidence="5" id="KW-1185">Reference proteome</keyword>
<dbReference type="RefSeq" id="WP_254758443.1">
    <property type="nucleotide sequence ID" value="NZ_JANCLT010000003.1"/>
</dbReference>
<gene>
    <name evidence="3 4" type="primary">nrdI</name>
    <name evidence="4" type="ORF">NK662_08275</name>
</gene>
<dbReference type="InterPro" id="IPR004465">
    <property type="entry name" value="RNR_NrdI"/>
</dbReference>
<dbReference type="PANTHER" id="PTHR37297:SF1">
    <property type="entry name" value="PROTEIN NRDI"/>
    <property type="match status" value="1"/>
</dbReference>
<reference evidence="4" key="1">
    <citation type="submission" date="2022-07" db="EMBL/GenBank/DDBJ databases">
        <authorList>
            <person name="Li W.-J."/>
            <person name="Deng Q.-Q."/>
        </authorList>
    </citation>
    <scope>NUCLEOTIDE SEQUENCE</scope>
    <source>
        <strain evidence="4">SYSU M60031</strain>
    </source>
</reference>
<dbReference type="PANTHER" id="PTHR37297">
    <property type="entry name" value="PROTEIN NRDI"/>
    <property type="match status" value="1"/>
</dbReference>
<evidence type="ECO:0000313" key="5">
    <source>
        <dbReference type="Proteomes" id="UP001156102"/>
    </source>
</evidence>